<reference evidence="1" key="1">
    <citation type="submission" date="2018-05" db="EMBL/GenBank/DDBJ databases">
        <authorList>
            <person name="Lanie J.A."/>
            <person name="Ng W.-L."/>
            <person name="Kazmierczak K.M."/>
            <person name="Andrzejewski T.M."/>
            <person name="Davidsen T.M."/>
            <person name="Wayne K.J."/>
            <person name="Tettelin H."/>
            <person name="Glass J.I."/>
            <person name="Rusch D."/>
            <person name="Podicherti R."/>
            <person name="Tsui H.-C.T."/>
            <person name="Winkler M.E."/>
        </authorList>
    </citation>
    <scope>NUCLEOTIDE SEQUENCE</scope>
</reference>
<dbReference type="EMBL" id="UINC01016352">
    <property type="protein sequence ID" value="SVA68140.1"/>
    <property type="molecule type" value="Genomic_DNA"/>
</dbReference>
<gene>
    <name evidence="1" type="ORF">METZ01_LOCUS120994</name>
</gene>
<organism evidence="1">
    <name type="scientific">marine metagenome</name>
    <dbReference type="NCBI Taxonomy" id="408172"/>
    <lineage>
        <taxon>unclassified sequences</taxon>
        <taxon>metagenomes</taxon>
        <taxon>ecological metagenomes</taxon>
    </lineage>
</organism>
<dbReference type="AlphaFoldDB" id="A0A381XU06"/>
<sequence>MVSPPFARFNPNREFSKYQKFLQKSGCFRDKLTLKGMGKSI</sequence>
<accession>A0A381XU06</accession>
<proteinExistence type="predicted"/>
<evidence type="ECO:0000313" key="1">
    <source>
        <dbReference type="EMBL" id="SVA68140.1"/>
    </source>
</evidence>
<name>A0A381XU06_9ZZZZ</name>
<protein>
    <submittedName>
        <fullName evidence="1">Uncharacterized protein</fullName>
    </submittedName>
</protein>